<organism evidence="3 4">
    <name type="scientific">Mobilicoccus pelagius NBRC 104925</name>
    <dbReference type="NCBI Taxonomy" id="1089455"/>
    <lineage>
        <taxon>Bacteria</taxon>
        <taxon>Bacillati</taxon>
        <taxon>Actinomycetota</taxon>
        <taxon>Actinomycetes</taxon>
        <taxon>Micrococcales</taxon>
        <taxon>Dermatophilaceae</taxon>
        <taxon>Mobilicoccus</taxon>
    </lineage>
</organism>
<keyword evidence="1" id="KW-0328">Glycosyltransferase</keyword>
<dbReference type="PANTHER" id="PTHR12526">
    <property type="entry name" value="GLYCOSYLTRANSFERASE"/>
    <property type="match status" value="1"/>
</dbReference>
<dbReference type="EMBL" id="BAFE01000003">
    <property type="protein sequence ID" value="GAB47083.1"/>
    <property type="molecule type" value="Genomic_DNA"/>
</dbReference>
<keyword evidence="4" id="KW-1185">Reference proteome</keyword>
<dbReference type="Pfam" id="PF13692">
    <property type="entry name" value="Glyco_trans_1_4"/>
    <property type="match status" value="1"/>
</dbReference>
<dbReference type="GO" id="GO:0016757">
    <property type="term" value="F:glycosyltransferase activity"/>
    <property type="evidence" value="ECO:0007669"/>
    <property type="project" value="UniProtKB-KW"/>
</dbReference>
<reference evidence="3 4" key="1">
    <citation type="submission" date="2012-02" db="EMBL/GenBank/DDBJ databases">
        <title>Whole genome shotgun sequence of Mobilicoccus pelagius NBRC 104925.</title>
        <authorList>
            <person name="Yoshida Y."/>
            <person name="Hosoyama A."/>
            <person name="Tsuchikane K."/>
            <person name="Katsumata H."/>
            <person name="Yamazaki S."/>
            <person name="Fujita N."/>
        </authorList>
    </citation>
    <scope>NUCLEOTIDE SEQUENCE [LARGE SCALE GENOMIC DNA]</scope>
    <source>
        <strain evidence="3 4">NBRC 104925</strain>
    </source>
</reference>
<gene>
    <name evidence="3" type="ORF">MOPEL_003_01080</name>
</gene>
<dbReference type="OrthoDB" id="3335961at2"/>
<protein>
    <submittedName>
        <fullName evidence="3">Putative glycosyltransferase</fullName>
    </submittedName>
</protein>
<dbReference type="AlphaFoldDB" id="H5UMX5"/>
<dbReference type="Proteomes" id="UP000004367">
    <property type="component" value="Unassembled WGS sequence"/>
</dbReference>
<name>H5UMX5_9MICO</name>
<dbReference type="Gene3D" id="3.40.50.2000">
    <property type="entry name" value="Glycogen Phosphorylase B"/>
    <property type="match status" value="1"/>
</dbReference>
<sequence length="453" mass="47068">MTSYDVSILTSGHDVADARLHREAAALVAEGLSVEVLGLGDAADGPPDTTVRTWPRAGGVRRAGLAARMAAQAGGRVLVSLDPDSALAAHTAVLASGRELVVDVHEDYAALLADRAWASSFGGLAGRAGHEVVRAFQRIAGRAALTVVADEHVPPLRARRRLVLPNDPDVSMLPEPAEPEATPRALYIGDVRTSRGLLVMLAALRAAPTWRLDVVGPVAPADQDALDALLAADTDLAARVTFHGRRPPREAWCLARGAWAGLLLLHDTPAFREALPSKVGEYLACGLPVVTTDLPRQAAVVRGSAGHGAVGVVVPVGEDEAVGAAVAEHLRAWAADPASLHAMRAPAVAASVRGGDHDDPYARFARTVVDLLTGPTDEDIDADAEIAVTDHDVRIAGDAAEETDAGATPAHDADHGTLHDVHTDVTDAADGTPGIAARISGVFDRFRRPGGGR</sequence>
<accession>H5UMX5</accession>
<comment type="caution">
    <text evidence="3">The sequence shown here is derived from an EMBL/GenBank/DDBJ whole genome shotgun (WGS) entry which is preliminary data.</text>
</comment>
<dbReference type="eggNOG" id="COG0438">
    <property type="taxonomic scope" value="Bacteria"/>
</dbReference>
<evidence type="ECO:0000313" key="3">
    <source>
        <dbReference type="EMBL" id="GAB47083.1"/>
    </source>
</evidence>
<evidence type="ECO:0000256" key="1">
    <source>
        <dbReference type="ARBA" id="ARBA00022676"/>
    </source>
</evidence>
<keyword evidence="2 3" id="KW-0808">Transferase</keyword>
<dbReference type="STRING" id="1089455.MOPEL_003_01080"/>
<evidence type="ECO:0000256" key="2">
    <source>
        <dbReference type="ARBA" id="ARBA00022679"/>
    </source>
</evidence>
<dbReference type="SUPFAM" id="SSF53756">
    <property type="entry name" value="UDP-Glycosyltransferase/glycogen phosphorylase"/>
    <property type="match status" value="1"/>
</dbReference>
<proteinExistence type="predicted"/>
<dbReference type="PANTHER" id="PTHR12526:SF510">
    <property type="entry name" value="D-INOSITOL 3-PHOSPHATE GLYCOSYLTRANSFERASE"/>
    <property type="match status" value="1"/>
</dbReference>
<dbReference type="RefSeq" id="WP_009480981.1">
    <property type="nucleotide sequence ID" value="NZ_BAFE01000003.1"/>
</dbReference>
<evidence type="ECO:0000313" key="4">
    <source>
        <dbReference type="Proteomes" id="UP000004367"/>
    </source>
</evidence>